<dbReference type="EMBL" id="AK376559">
    <property type="protein sequence ID" value="BAK07754.1"/>
    <property type="molecule type" value="mRNA"/>
</dbReference>
<feature type="region of interest" description="Disordered" evidence="1">
    <location>
        <begin position="1"/>
        <end position="26"/>
    </location>
</feature>
<organism evidence="2">
    <name type="scientific">Hordeum vulgare subsp. vulgare</name>
    <name type="common">Domesticated barley</name>
    <dbReference type="NCBI Taxonomy" id="112509"/>
    <lineage>
        <taxon>Eukaryota</taxon>
        <taxon>Viridiplantae</taxon>
        <taxon>Streptophyta</taxon>
        <taxon>Embryophyta</taxon>
        <taxon>Tracheophyta</taxon>
        <taxon>Spermatophyta</taxon>
        <taxon>Magnoliopsida</taxon>
        <taxon>Liliopsida</taxon>
        <taxon>Poales</taxon>
        <taxon>Poaceae</taxon>
        <taxon>BOP clade</taxon>
        <taxon>Pooideae</taxon>
        <taxon>Triticodae</taxon>
        <taxon>Triticeae</taxon>
        <taxon>Hordeinae</taxon>
        <taxon>Hordeum</taxon>
    </lineage>
</organism>
<sequence length="53" mass="5659">MVIVGRSHNRRSSLPPPREGTHLRGPQAILLPLEDGAIPPEHAGVRTSRNGAS</sequence>
<reference evidence="2" key="1">
    <citation type="journal article" date="2011" name="Plant Physiol.">
        <title>Comprehensive sequence analysis of 24,783 barley full-length cDNAs derived from 12 clone libraries.</title>
        <authorList>
            <person name="Matsumoto T."/>
            <person name="Tanaka T."/>
            <person name="Sakai H."/>
            <person name="Amano N."/>
            <person name="Kanamori H."/>
            <person name="Kurita K."/>
            <person name="Kikuta A."/>
            <person name="Kamiya K."/>
            <person name="Yamamoto M."/>
            <person name="Ikawa H."/>
            <person name="Fujii N."/>
            <person name="Hori K."/>
            <person name="Itoh T."/>
            <person name="Sato K."/>
        </authorList>
    </citation>
    <scope>NUCLEOTIDE SEQUENCE</scope>
    <source>
        <tissue evidence="2">Seed</tissue>
    </source>
</reference>
<evidence type="ECO:0000313" key="2">
    <source>
        <dbReference type="EMBL" id="BAK07754.1"/>
    </source>
</evidence>
<accession>F2EK82</accession>
<dbReference type="AlphaFoldDB" id="F2EK82"/>
<proteinExistence type="evidence at transcript level"/>
<evidence type="ECO:0000256" key="1">
    <source>
        <dbReference type="SAM" id="MobiDB-lite"/>
    </source>
</evidence>
<name>F2EK82_HORVV</name>
<protein>
    <submittedName>
        <fullName evidence="2">Predicted protein</fullName>
    </submittedName>
</protein>